<dbReference type="Proteomes" id="UP001162162">
    <property type="component" value="Unassembled WGS sequence"/>
</dbReference>
<evidence type="ECO:0008006" key="4">
    <source>
        <dbReference type="Google" id="ProtNLM"/>
    </source>
</evidence>
<dbReference type="EMBL" id="JAPWTK010000007">
    <property type="protein sequence ID" value="KAJ8960764.1"/>
    <property type="molecule type" value="Genomic_DNA"/>
</dbReference>
<name>A0AAV8Z983_9CUCU</name>
<keyword evidence="3" id="KW-1185">Reference proteome</keyword>
<evidence type="ECO:0000313" key="3">
    <source>
        <dbReference type="Proteomes" id="UP001162162"/>
    </source>
</evidence>
<comment type="caution">
    <text evidence="2">The sequence shown here is derived from an EMBL/GenBank/DDBJ whole genome shotgun (WGS) entry which is preliminary data.</text>
</comment>
<dbReference type="AlphaFoldDB" id="A0AAV8Z983"/>
<proteinExistence type="predicted"/>
<reference evidence="2" key="1">
    <citation type="journal article" date="2023" name="Insect Mol. Biol.">
        <title>Genome sequencing provides insights into the evolution of gene families encoding plant cell wall-degrading enzymes in longhorned beetles.</title>
        <authorList>
            <person name="Shin N.R."/>
            <person name="Okamura Y."/>
            <person name="Kirsch R."/>
            <person name="Pauchet Y."/>
        </authorList>
    </citation>
    <scope>NUCLEOTIDE SEQUENCE</scope>
    <source>
        <strain evidence="2">AMC_N1</strain>
    </source>
</reference>
<keyword evidence="1" id="KW-1133">Transmembrane helix</keyword>
<protein>
    <recommendedName>
        <fullName evidence="4">ATP synthase F0 subunit 8</fullName>
    </recommendedName>
</protein>
<evidence type="ECO:0000313" key="2">
    <source>
        <dbReference type="EMBL" id="KAJ8960764.1"/>
    </source>
</evidence>
<accession>A0AAV8Z983</accession>
<feature type="transmembrane region" description="Helical" evidence="1">
    <location>
        <begin position="20"/>
        <end position="37"/>
    </location>
</feature>
<organism evidence="2 3">
    <name type="scientific">Aromia moschata</name>
    <dbReference type="NCBI Taxonomy" id="1265417"/>
    <lineage>
        <taxon>Eukaryota</taxon>
        <taxon>Metazoa</taxon>
        <taxon>Ecdysozoa</taxon>
        <taxon>Arthropoda</taxon>
        <taxon>Hexapoda</taxon>
        <taxon>Insecta</taxon>
        <taxon>Pterygota</taxon>
        <taxon>Neoptera</taxon>
        <taxon>Endopterygota</taxon>
        <taxon>Coleoptera</taxon>
        <taxon>Polyphaga</taxon>
        <taxon>Cucujiformia</taxon>
        <taxon>Chrysomeloidea</taxon>
        <taxon>Cerambycidae</taxon>
        <taxon>Cerambycinae</taxon>
        <taxon>Callichromatini</taxon>
        <taxon>Aromia</taxon>
    </lineage>
</organism>
<keyword evidence="1" id="KW-0472">Membrane</keyword>
<evidence type="ECO:0000256" key="1">
    <source>
        <dbReference type="SAM" id="Phobius"/>
    </source>
</evidence>
<gene>
    <name evidence="2" type="ORF">NQ318_020058</name>
</gene>
<sequence length="67" mass="8213">MADENLRVIFLQDSYDNRLYIYFFIAFNFILMFNFLIKSKNRNLRLLFIEKIISSEVGSAKYQKWDF</sequence>
<keyword evidence="1" id="KW-0812">Transmembrane</keyword>